<protein>
    <submittedName>
        <fullName evidence="1">Uncharacterized protein</fullName>
    </submittedName>
</protein>
<accession>A0A512N705</accession>
<gene>
    <name evidence="1" type="ORF">RSO01_19240</name>
</gene>
<evidence type="ECO:0000313" key="2">
    <source>
        <dbReference type="Proteomes" id="UP000321058"/>
    </source>
</evidence>
<keyword evidence="2" id="KW-1185">Reference proteome</keyword>
<name>A0A512N705_9HYPH</name>
<dbReference type="RefSeq" id="WP_147148617.1">
    <property type="nucleotide sequence ID" value="NZ_BKAJ01000032.1"/>
</dbReference>
<dbReference type="EMBL" id="BKAJ01000032">
    <property type="protein sequence ID" value="GEP54758.1"/>
    <property type="molecule type" value="Genomic_DNA"/>
</dbReference>
<sequence>MPPSTPLNWVKSKTAGQVSEIAVLAPIKLGRIPGERRTYEERLRFSIDNLTARVQQGIPIELDRIRTIHFGRMIILRPEQYLVYSDVPGVQYDQTARGKVPKPFDDYVPLDAPAATPPTFRSWLLTLVEFDGDIRVYFRDIAQFIADDFDSLFRNCEDYGTTRNFEAFWSWIKRYQIDTNLFYSRYGDLTLVRIKQLQDFKRRFDEFVAEVRPANGSPGIPMDELFDQFLARTQQYAGDFPSPGGVYKSKS</sequence>
<comment type="caution">
    <text evidence="1">The sequence shown here is derived from an EMBL/GenBank/DDBJ whole genome shotgun (WGS) entry which is preliminary data.</text>
</comment>
<organism evidence="1 2">
    <name type="scientific">Reyranella soli</name>
    <dbReference type="NCBI Taxonomy" id="1230389"/>
    <lineage>
        <taxon>Bacteria</taxon>
        <taxon>Pseudomonadati</taxon>
        <taxon>Pseudomonadota</taxon>
        <taxon>Alphaproteobacteria</taxon>
        <taxon>Hyphomicrobiales</taxon>
        <taxon>Reyranellaceae</taxon>
        <taxon>Reyranella</taxon>
    </lineage>
</organism>
<proteinExistence type="predicted"/>
<reference evidence="1 2" key="1">
    <citation type="submission" date="2019-07" db="EMBL/GenBank/DDBJ databases">
        <title>Whole genome shotgun sequence of Reyranella soli NBRC 108950.</title>
        <authorList>
            <person name="Hosoyama A."/>
            <person name="Uohara A."/>
            <person name="Ohji S."/>
            <person name="Ichikawa N."/>
        </authorList>
    </citation>
    <scope>NUCLEOTIDE SEQUENCE [LARGE SCALE GENOMIC DNA]</scope>
    <source>
        <strain evidence="1 2">NBRC 108950</strain>
    </source>
</reference>
<evidence type="ECO:0000313" key="1">
    <source>
        <dbReference type="EMBL" id="GEP54758.1"/>
    </source>
</evidence>
<dbReference type="AlphaFoldDB" id="A0A512N705"/>
<dbReference type="OrthoDB" id="7375029at2"/>
<dbReference type="Proteomes" id="UP000321058">
    <property type="component" value="Unassembled WGS sequence"/>
</dbReference>